<evidence type="ECO:0000256" key="3">
    <source>
        <dbReference type="ARBA" id="ARBA00010617"/>
    </source>
</evidence>
<keyword evidence="13" id="KW-1185">Reference proteome</keyword>
<comment type="caution">
    <text evidence="12">The sequence shown here is derived from an EMBL/GenBank/DDBJ whole genome shotgun (WGS) entry which is preliminary data.</text>
</comment>
<evidence type="ECO:0000256" key="1">
    <source>
        <dbReference type="ARBA" id="ARBA00001971"/>
    </source>
</evidence>
<gene>
    <name evidence="12" type="ORF">V6N12_001458</name>
</gene>
<sequence length="254" mass="28236">MELASVLFRIVSAILLVGSVRVIVRLYSLLVATPERQRSKLWKQGIRGPPPSILVGNLLQMGKTESEDLNTARDGKQAITHGCCSHVLPFLDKWRQQYGPTFVFSMGNIQVLHMSHPDAVKEMSAYTSFDMGRPFYQKQGLHPLYGEGILHANGAVWAHQRKVMAPEFYMDKVKGMMKLMAESAVSVVNEWNRAIESAGGVADIKIDDYLRNFSGEVISKACFGSNCKEIISKLRALQEIACKKVALQGIPGLR</sequence>
<evidence type="ECO:0000256" key="7">
    <source>
        <dbReference type="ARBA" id="ARBA00022989"/>
    </source>
</evidence>
<dbReference type="SUPFAM" id="SSF48264">
    <property type="entry name" value="Cytochrome P450"/>
    <property type="match status" value="1"/>
</dbReference>
<keyword evidence="9" id="KW-0408">Iron</keyword>
<evidence type="ECO:0000256" key="8">
    <source>
        <dbReference type="ARBA" id="ARBA00023002"/>
    </source>
</evidence>
<dbReference type="InterPro" id="IPR036396">
    <property type="entry name" value="Cyt_P450_sf"/>
</dbReference>
<evidence type="ECO:0000256" key="5">
    <source>
        <dbReference type="ARBA" id="ARBA00022692"/>
    </source>
</evidence>
<reference evidence="12 13" key="1">
    <citation type="journal article" date="2024" name="G3 (Bethesda)">
        <title>Genome assembly of Hibiscus sabdariffa L. provides insights into metabolisms of medicinal natural products.</title>
        <authorList>
            <person name="Kim T."/>
        </authorList>
    </citation>
    <scope>NUCLEOTIDE SEQUENCE [LARGE SCALE GENOMIC DNA]</scope>
    <source>
        <strain evidence="12">TK-2024</strain>
        <tissue evidence="12">Old leaves</tissue>
    </source>
</reference>
<dbReference type="InterPro" id="IPR050665">
    <property type="entry name" value="Cytochrome_P450_Monooxygen"/>
</dbReference>
<dbReference type="EMBL" id="JBBPBM010000091">
    <property type="protein sequence ID" value="KAK8509449.1"/>
    <property type="molecule type" value="Genomic_DNA"/>
</dbReference>
<keyword evidence="11" id="KW-0472">Membrane</keyword>
<evidence type="ECO:0000256" key="11">
    <source>
        <dbReference type="ARBA" id="ARBA00023136"/>
    </source>
</evidence>
<comment type="subcellular location">
    <subcellularLocation>
        <location evidence="2">Membrane</location>
        <topology evidence="2">Single-pass membrane protein</topology>
    </subcellularLocation>
</comment>
<keyword evidence="7" id="KW-1133">Transmembrane helix</keyword>
<keyword evidence="8" id="KW-0560">Oxidoreductase</keyword>
<keyword evidence="10" id="KW-0503">Monooxygenase</keyword>
<keyword evidence="5" id="KW-0812">Transmembrane</keyword>
<protein>
    <submittedName>
        <fullName evidence="12">Uncharacterized protein</fullName>
    </submittedName>
</protein>
<dbReference type="Proteomes" id="UP001472677">
    <property type="component" value="Unassembled WGS sequence"/>
</dbReference>
<evidence type="ECO:0000256" key="4">
    <source>
        <dbReference type="ARBA" id="ARBA00022617"/>
    </source>
</evidence>
<evidence type="ECO:0000256" key="10">
    <source>
        <dbReference type="ARBA" id="ARBA00023033"/>
    </source>
</evidence>
<evidence type="ECO:0000313" key="13">
    <source>
        <dbReference type="Proteomes" id="UP001472677"/>
    </source>
</evidence>
<dbReference type="InterPro" id="IPR001128">
    <property type="entry name" value="Cyt_P450"/>
</dbReference>
<keyword evidence="4" id="KW-0349">Heme</keyword>
<accession>A0ABR2BQM0</accession>
<evidence type="ECO:0000256" key="2">
    <source>
        <dbReference type="ARBA" id="ARBA00004167"/>
    </source>
</evidence>
<dbReference type="PANTHER" id="PTHR24282:SF121">
    <property type="entry name" value="CYTOCHROME P450 714C2-LIKE"/>
    <property type="match status" value="1"/>
</dbReference>
<dbReference type="Gene3D" id="1.10.630.10">
    <property type="entry name" value="Cytochrome P450"/>
    <property type="match status" value="1"/>
</dbReference>
<evidence type="ECO:0000313" key="12">
    <source>
        <dbReference type="EMBL" id="KAK8509449.1"/>
    </source>
</evidence>
<organism evidence="12 13">
    <name type="scientific">Hibiscus sabdariffa</name>
    <name type="common">roselle</name>
    <dbReference type="NCBI Taxonomy" id="183260"/>
    <lineage>
        <taxon>Eukaryota</taxon>
        <taxon>Viridiplantae</taxon>
        <taxon>Streptophyta</taxon>
        <taxon>Embryophyta</taxon>
        <taxon>Tracheophyta</taxon>
        <taxon>Spermatophyta</taxon>
        <taxon>Magnoliopsida</taxon>
        <taxon>eudicotyledons</taxon>
        <taxon>Gunneridae</taxon>
        <taxon>Pentapetalae</taxon>
        <taxon>rosids</taxon>
        <taxon>malvids</taxon>
        <taxon>Malvales</taxon>
        <taxon>Malvaceae</taxon>
        <taxon>Malvoideae</taxon>
        <taxon>Hibiscus</taxon>
    </lineage>
</organism>
<dbReference type="PANTHER" id="PTHR24282">
    <property type="entry name" value="CYTOCHROME P450 FAMILY MEMBER"/>
    <property type="match status" value="1"/>
</dbReference>
<evidence type="ECO:0000256" key="6">
    <source>
        <dbReference type="ARBA" id="ARBA00022723"/>
    </source>
</evidence>
<evidence type="ECO:0000256" key="9">
    <source>
        <dbReference type="ARBA" id="ARBA00023004"/>
    </source>
</evidence>
<name>A0ABR2BQM0_9ROSI</name>
<comment type="cofactor">
    <cofactor evidence="1">
        <name>heme</name>
        <dbReference type="ChEBI" id="CHEBI:30413"/>
    </cofactor>
</comment>
<dbReference type="Pfam" id="PF00067">
    <property type="entry name" value="p450"/>
    <property type="match status" value="1"/>
</dbReference>
<keyword evidence="6" id="KW-0479">Metal-binding</keyword>
<comment type="similarity">
    <text evidence="3">Belongs to the cytochrome P450 family.</text>
</comment>
<proteinExistence type="inferred from homology"/>